<evidence type="ECO:0000313" key="2">
    <source>
        <dbReference type="EMBL" id="SFC75268.1"/>
    </source>
</evidence>
<feature type="transmembrane region" description="Helical" evidence="1">
    <location>
        <begin position="12"/>
        <end position="36"/>
    </location>
</feature>
<organism evidence="2 3">
    <name type="scientific">Flavobacterium phragmitis</name>
    <dbReference type="NCBI Taxonomy" id="739143"/>
    <lineage>
        <taxon>Bacteria</taxon>
        <taxon>Pseudomonadati</taxon>
        <taxon>Bacteroidota</taxon>
        <taxon>Flavobacteriia</taxon>
        <taxon>Flavobacteriales</taxon>
        <taxon>Flavobacteriaceae</taxon>
        <taxon>Flavobacterium</taxon>
    </lineage>
</organism>
<accession>A0A1I1LWF0</accession>
<proteinExistence type="predicted"/>
<dbReference type="RefSeq" id="WP_091490943.1">
    <property type="nucleotide sequence ID" value="NZ_FOMH01000002.1"/>
</dbReference>
<dbReference type="STRING" id="739143.SAMN05216297_102150"/>
<dbReference type="OrthoDB" id="667305at2"/>
<keyword evidence="1" id="KW-0812">Transmembrane</keyword>
<feature type="transmembrane region" description="Helical" evidence="1">
    <location>
        <begin position="56"/>
        <end position="77"/>
    </location>
</feature>
<dbReference type="Proteomes" id="UP000199672">
    <property type="component" value="Unassembled WGS sequence"/>
</dbReference>
<dbReference type="AlphaFoldDB" id="A0A1I1LWF0"/>
<gene>
    <name evidence="2" type="ORF">SAMN05216297_102150</name>
</gene>
<sequence>MKKILRQVERNCISGALVLLPLVVFFMILKKVWFFFQNYGEKAAHLFRFDQILGVFASDIIGGILLLLLLYFSGYLLHLTYIRKFTGWIDDKLMVFLPGYEKNKKIAEDKLKAKEKKASTDLPVLLKNGDYWQPAHLIEEGEGGSAVVFVPAAPSKEHGQIFLVSAKDIKRLPNSTLAEIDGSIKSRGRGLIDLS</sequence>
<keyword evidence="3" id="KW-1185">Reference proteome</keyword>
<reference evidence="3" key="1">
    <citation type="submission" date="2016-10" db="EMBL/GenBank/DDBJ databases">
        <authorList>
            <person name="Varghese N."/>
            <person name="Submissions S."/>
        </authorList>
    </citation>
    <scope>NUCLEOTIDE SEQUENCE [LARGE SCALE GENOMIC DNA]</scope>
    <source>
        <strain evidence="3">CGMCC 1.10370</strain>
    </source>
</reference>
<name>A0A1I1LWF0_9FLAO</name>
<evidence type="ECO:0000256" key="1">
    <source>
        <dbReference type="SAM" id="Phobius"/>
    </source>
</evidence>
<keyword evidence="1" id="KW-0472">Membrane</keyword>
<dbReference type="EMBL" id="FOMH01000002">
    <property type="protein sequence ID" value="SFC75268.1"/>
    <property type="molecule type" value="Genomic_DNA"/>
</dbReference>
<protein>
    <submittedName>
        <fullName evidence="2">Uncharacterized membrane protein</fullName>
    </submittedName>
</protein>
<evidence type="ECO:0000313" key="3">
    <source>
        <dbReference type="Proteomes" id="UP000199672"/>
    </source>
</evidence>
<keyword evidence="1" id="KW-1133">Transmembrane helix</keyword>